<feature type="compositionally biased region" description="Polar residues" evidence="7">
    <location>
        <begin position="1467"/>
        <end position="1482"/>
    </location>
</feature>
<evidence type="ECO:0000256" key="7">
    <source>
        <dbReference type="SAM" id="MobiDB-lite"/>
    </source>
</evidence>
<dbReference type="InterPro" id="IPR001828">
    <property type="entry name" value="ANF_lig-bd_rcpt"/>
</dbReference>
<feature type="region of interest" description="Disordered" evidence="7">
    <location>
        <begin position="1456"/>
        <end position="1509"/>
    </location>
</feature>
<evidence type="ECO:0000256" key="3">
    <source>
        <dbReference type="ARBA" id="ARBA00022989"/>
    </source>
</evidence>
<evidence type="ECO:0000256" key="1">
    <source>
        <dbReference type="ARBA" id="ARBA00004141"/>
    </source>
</evidence>
<dbReference type="EMBL" id="JAZGQO010000010">
    <property type="protein sequence ID" value="KAK6176504.1"/>
    <property type="molecule type" value="Genomic_DNA"/>
</dbReference>
<feature type="compositionally biased region" description="Polar residues" evidence="7">
    <location>
        <begin position="1310"/>
        <end position="1330"/>
    </location>
</feature>
<feature type="compositionally biased region" description="Polar residues" evidence="7">
    <location>
        <begin position="1235"/>
        <end position="1254"/>
    </location>
</feature>
<keyword evidence="5" id="KW-0675">Receptor</keyword>
<proteinExistence type="predicted"/>
<feature type="transmembrane region" description="Helical" evidence="8">
    <location>
        <begin position="1044"/>
        <end position="1067"/>
    </location>
</feature>
<keyword evidence="6" id="KW-0325">Glycoprotein</keyword>
<evidence type="ECO:0000256" key="9">
    <source>
        <dbReference type="SAM" id="SignalP"/>
    </source>
</evidence>
<evidence type="ECO:0000256" key="2">
    <source>
        <dbReference type="ARBA" id="ARBA00022692"/>
    </source>
</evidence>
<feature type="region of interest" description="Disordered" evidence="7">
    <location>
        <begin position="1223"/>
        <end position="1333"/>
    </location>
</feature>
<dbReference type="InterPro" id="IPR000337">
    <property type="entry name" value="GPCR_3"/>
</dbReference>
<dbReference type="InterPro" id="IPR028082">
    <property type="entry name" value="Peripla_BP_I"/>
</dbReference>
<dbReference type="GO" id="GO:0016020">
    <property type="term" value="C:membrane"/>
    <property type="evidence" value="ECO:0007669"/>
    <property type="project" value="UniProtKB-SubCell"/>
</dbReference>
<dbReference type="FunFam" id="3.40.50.2300:FF:000145">
    <property type="entry name" value="Glutamate receptor, metabotropic"/>
    <property type="match status" value="1"/>
</dbReference>
<feature type="compositionally biased region" description="Low complexity" evidence="7">
    <location>
        <begin position="1300"/>
        <end position="1309"/>
    </location>
</feature>
<keyword evidence="12" id="KW-1185">Reference proteome</keyword>
<dbReference type="Pfam" id="PF01094">
    <property type="entry name" value="ANF_receptor"/>
    <property type="match status" value="2"/>
</dbReference>
<keyword evidence="3 8" id="KW-1133">Transmembrane helix</keyword>
<evidence type="ECO:0000256" key="8">
    <source>
        <dbReference type="SAM" id="Phobius"/>
    </source>
</evidence>
<organism evidence="11 12">
    <name type="scientific">Patella caerulea</name>
    <name type="common">Rayed Mediterranean limpet</name>
    <dbReference type="NCBI Taxonomy" id="87958"/>
    <lineage>
        <taxon>Eukaryota</taxon>
        <taxon>Metazoa</taxon>
        <taxon>Spiralia</taxon>
        <taxon>Lophotrochozoa</taxon>
        <taxon>Mollusca</taxon>
        <taxon>Gastropoda</taxon>
        <taxon>Patellogastropoda</taxon>
        <taxon>Patelloidea</taxon>
        <taxon>Patellidae</taxon>
        <taxon>Patella</taxon>
    </lineage>
</organism>
<dbReference type="GO" id="GO:0004930">
    <property type="term" value="F:G protein-coupled receptor activity"/>
    <property type="evidence" value="ECO:0007669"/>
    <property type="project" value="InterPro"/>
</dbReference>
<dbReference type="InterPro" id="IPR050726">
    <property type="entry name" value="mGluR"/>
</dbReference>
<feature type="chain" id="PRO_5042827981" description="Receptor ligand binding region domain-containing protein" evidence="9">
    <location>
        <begin position="26"/>
        <end position="1509"/>
    </location>
</feature>
<keyword evidence="2 8" id="KW-0812">Transmembrane</keyword>
<evidence type="ECO:0000259" key="10">
    <source>
        <dbReference type="Pfam" id="PF01094"/>
    </source>
</evidence>
<comment type="caution">
    <text evidence="11">The sequence shown here is derived from an EMBL/GenBank/DDBJ whole genome shotgun (WGS) entry which is preliminary data.</text>
</comment>
<keyword evidence="4 8" id="KW-0472">Membrane</keyword>
<accession>A0AAN8PHY6</accession>
<evidence type="ECO:0000313" key="12">
    <source>
        <dbReference type="Proteomes" id="UP001347796"/>
    </source>
</evidence>
<dbReference type="Proteomes" id="UP001347796">
    <property type="component" value="Unassembled WGS sequence"/>
</dbReference>
<protein>
    <recommendedName>
        <fullName evidence="10">Receptor ligand binding region domain-containing protein</fullName>
    </recommendedName>
</protein>
<comment type="subcellular location">
    <subcellularLocation>
        <location evidence="1">Membrane</location>
        <topology evidence="1">Multi-pass membrane protein</topology>
    </subcellularLocation>
</comment>
<keyword evidence="9" id="KW-0732">Signal</keyword>
<reference evidence="11 12" key="1">
    <citation type="submission" date="2024-01" db="EMBL/GenBank/DDBJ databases">
        <title>The genome of the rayed Mediterranean limpet Patella caerulea (Linnaeus, 1758).</title>
        <authorList>
            <person name="Anh-Thu Weber A."/>
            <person name="Halstead-Nussloch G."/>
        </authorList>
    </citation>
    <scope>NUCLEOTIDE SEQUENCE [LARGE SCALE GENOMIC DNA]</scope>
    <source>
        <strain evidence="11">AATW-2023a</strain>
        <tissue evidence="11">Whole specimen</tissue>
    </source>
</reference>
<dbReference type="SUPFAM" id="SSF53822">
    <property type="entry name" value="Periplasmic binding protein-like I"/>
    <property type="match status" value="2"/>
</dbReference>
<evidence type="ECO:0000313" key="11">
    <source>
        <dbReference type="EMBL" id="KAK6176504.1"/>
    </source>
</evidence>
<evidence type="ECO:0000256" key="6">
    <source>
        <dbReference type="ARBA" id="ARBA00023180"/>
    </source>
</evidence>
<dbReference type="Gene3D" id="3.40.50.2300">
    <property type="match status" value="4"/>
</dbReference>
<evidence type="ECO:0000256" key="5">
    <source>
        <dbReference type="ARBA" id="ARBA00023170"/>
    </source>
</evidence>
<evidence type="ECO:0000256" key="4">
    <source>
        <dbReference type="ARBA" id="ARBA00023136"/>
    </source>
</evidence>
<name>A0AAN8PHY6_PATCE</name>
<feature type="signal peptide" evidence="9">
    <location>
        <begin position="1"/>
        <end position="25"/>
    </location>
</feature>
<sequence>MFGFRERWIFSVVCILFCVFRYSACNEYCRVRSSEWNANENIKFTLMFSMRKNLQDKCGAISSESLQQYVAVKYALEILNSGNESYIPGVKLGFQVYDDCRSETFAARNALALVNPHLPDKITQCISNNTSSALNIGIIGPSRSSTTSVTGNLLKSSGIPIISPSATLATLSDKTQYPNILRTAASDTNQVEVIVQTLKKLDWSYAALVHTEDSYGENGMEAIKKRTKQENICITKTIKIESNTKLHDVIAELRRITHNAKDGILAVIYFGQKDRAENLLFSVNQDKNIKKLLFIMSDAVGQNVDVFQSKSDNLVQGALTISPSRTQLPDFTSYYNNNLKEVRNANMEDDLISKYLSEKTLTEDLTIAKHNDYVPLTIDAVYALITALKTAQIQNCGGQAGVCDKLKNEVIGHTFLEYVRNTRVDYTSMAANFAPAVFQQNRRSFNFNENGDVLRGNGTSTYVINSFDTSTSESKFIEVGEFRGDVLDLDKSKIIMKTPNGQDVTGSYLLKSECSTTCSECTDTSLIPMVHVKGDVYILGIFSLHSGNTDHNRFGCSGFRNVSSDTLYLEGFLHAVADARSRTGINYGAIAFDDCYNPLKIISTLTAFFSDLNIADEKFSYAIPWNKVACVIGPLSSGVTIPVAEFFSRLNIPVVSYASTSPDLDDKTNFPYFLRTVPSDDEQAEAMVAIIKEMGWEYVDVLYVANNYGTKGKDAFLRIAANRNVCTGEPFKINEISSDDVELYNIITELHKAQAKVVVFFGIDTRYSALMKALNARQDLGDFVFIVSEEWGTKNQLLEDGGKAGRGTITLNLASPQLSDRGFTNYVLQRNLNNAQNNPWFTEFWQHLFECNVKGSFNNVFSKECAENLKLSDTVLQGHLRDERIAHVRSAVYAVTSGLAKVKDSICMDYTFPCDFYYNPKYTQNVLTFIRDAEVETKSLNSYFKLFDKNGNGAIGFKIFNIRQNEEGQYYEEVGSYTNTGLTLDKDKLRFYTELGQEIENIASGCEGKRCEKCVRSTSTEDVTAKPGGLTGIDNGTFRIADTIILVLVIVIITFLIIVIIVTCYFFKRKMEGLSKQMQAIENQHVYEPVRYQNRPPSDQTRFTPGHDRIQFVNPRINSLNSINSVGVNNPGFLNDDHYLHVNGSIISNGSVHGILPPKPDVTQHQLLNQLNITPQQSQNGQTINTLSSPLAQFYGSQLYMDDPLANGTLIVNGQMPNNLNSLGNNRAFHLPIQSPHTPASPQQSPEETVQYSDVVTPPEPSENLHLSPQRHHNGTVSSPVHSDRGSQSPGTPYQPTPGTPTSQQMSPTASNHSSATSSYGHNGTPTPSRTEVDTRELLAQRAHPNFPGVCGTDADPLGFFRPRAHSNIPTVSPTDADPHGLLGQRVERMPKPPRQNLPPNLPKKVPGQLASINRTPHETVQMNDVKSPVHFRRQPIKTPSPLIGGRDIRQQPVNTISANVPDYPRQRQSSDQTVTLDSPQYSEEEHSSGSSESMNHRQGSMEARISRV</sequence>
<dbReference type="PANTHER" id="PTHR24060">
    <property type="entry name" value="METABOTROPIC GLUTAMATE RECEPTOR"/>
    <property type="match status" value="1"/>
</dbReference>
<gene>
    <name evidence="11" type="ORF">SNE40_014775</name>
</gene>
<dbReference type="PRINTS" id="PR00248">
    <property type="entry name" value="GPCRMGR"/>
</dbReference>
<feature type="domain" description="Receptor ligand binding region" evidence="10">
    <location>
        <begin position="588"/>
        <end position="862"/>
    </location>
</feature>
<feature type="domain" description="Receptor ligand binding region" evidence="10">
    <location>
        <begin position="69"/>
        <end position="425"/>
    </location>
</feature>